<keyword evidence="4 9" id="KW-0812">Transmembrane</keyword>
<evidence type="ECO:0000256" key="6">
    <source>
        <dbReference type="ARBA" id="ARBA00023136"/>
    </source>
</evidence>
<dbReference type="SUPFAM" id="SSF53850">
    <property type="entry name" value="Periplasmic binding protein-like II"/>
    <property type="match status" value="1"/>
</dbReference>
<keyword evidence="3" id="KW-1003">Cell membrane</keyword>
<feature type="transmembrane region" description="Helical" evidence="9">
    <location>
        <begin position="318"/>
        <end position="337"/>
    </location>
</feature>
<dbReference type="GO" id="GO:0050906">
    <property type="term" value="P:detection of stimulus involved in sensory perception"/>
    <property type="evidence" value="ECO:0007669"/>
    <property type="project" value="UniProtKB-ARBA"/>
</dbReference>
<evidence type="ECO:0000256" key="10">
    <source>
        <dbReference type="SAM" id="SignalP"/>
    </source>
</evidence>
<reference evidence="12" key="1">
    <citation type="journal article" date="2018" name="Comp. Biochem. Physiol. Part D Genomics Proteomics">
        <title>Analysis of the grapevine moth Lobesia botrana antennal transcriptome and expression of odorant-binding and chemosensory proteins.</title>
        <authorList>
            <person name="Rojas V."/>
            <person name="Jimenez H."/>
            <person name="Palma-Millanao R."/>
            <person name="Gonzalez-Gonzalez A."/>
            <person name="Machuca J."/>
            <person name="Godoy R."/>
            <person name="Ceballos R."/>
            <person name="Mutis A."/>
            <person name="Venthur H."/>
        </authorList>
    </citation>
    <scope>NUCLEOTIDE SEQUENCE</scope>
</reference>
<protein>
    <submittedName>
        <fullName evidence="12">Ionotropic receptor IR12</fullName>
    </submittedName>
</protein>
<feature type="transmembrane region" description="Helical" evidence="9">
    <location>
        <begin position="563"/>
        <end position="587"/>
    </location>
</feature>
<evidence type="ECO:0000256" key="1">
    <source>
        <dbReference type="ARBA" id="ARBA00004651"/>
    </source>
</evidence>
<evidence type="ECO:0000256" key="9">
    <source>
        <dbReference type="SAM" id="Phobius"/>
    </source>
</evidence>
<comment type="subcellular location">
    <subcellularLocation>
        <location evidence="1">Cell membrane</location>
        <topology evidence="1">Multi-pass membrane protein</topology>
    </subcellularLocation>
</comment>
<dbReference type="InterPro" id="IPR052192">
    <property type="entry name" value="Insect_Ionotropic_Sensory_Rcpt"/>
</dbReference>
<keyword evidence="10" id="KW-0732">Signal</keyword>
<keyword evidence="5 9" id="KW-1133">Transmembrane helix</keyword>
<dbReference type="Gene3D" id="1.10.287.70">
    <property type="match status" value="1"/>
</dbReference>
<evidence type="ECO:0000256" key="8">
    <source>
        <dbReference type="ARBA" id="ARBA00023180"/>
    </source>
</evidence>
<organism evidence="12">
    <name type="scientific">Lobesia botrana</name>
    <dbReference type="NCBI Taxonomy" id="209534"/>
    <lineage>
        <taxon>Eukaryota</taxon>
        <taxon>Metazoa</taxon>
        <taxon>Ecdysozoa</taxon>
        <taxon>Arthropoda</taxon>
        <taxon>Hexapoda</taxon>
        <taxon>Insecta</taxon>
        <taxon>Pterygota</taxon>
        <taxon>Neoptera</taxon>
        <taxon>Endopterygota</taxon>
        <taxon>Lepidoptera</taxon>
        <taxon>Glossata</taxon>
        <taxon>Ditrysia</taxon>
        <taxon>Tortricoidea</taxon>
        <taxon>Tortricidae</taxon>
        <taxon>Olethreutinae</taxon>
        <taxon>Olethreutini</taxon>
        <taxon>Lobesia</taxon>
    </lineage>
</organism>
<proteinExistence type="evidence at transcript level"/>
<keyword evidence="7 12" id="KW-0675">Receptor</keyword>
<dbReference type="AlphaFoldDB" id="A0A345BF19"/>
<dbReference type="PANTHER" id="PTHR42643">
    <property type="entry name" value="IONOTROPIC RECEPTOR 20A-RELATED"/>
    <property type="match status" value="1"/>
</dbReference>
<feature type="domain" description="Ionotropic glutamate receptor C-terminal" evidence="11">
    <location>
        <begin position="317"/>
        <end position="560"/>
    </location>
</feature>
<dbReference type="Pfam" id="PF00060">
    <property type="entry name" value="Lig_chan"/>
    <property type="match status" value="1"/>
</dbReference>
<sequence length="603" mass="68887">MDLFKLVTLSWLLIIQAEGKNVDKFLKGFVENERKPTVVVFNGVCWKNSLKVHLMKELFKIGVRSSSRMPKTTSLQDHTVMLLTDLDCPRTAEVFQNATHQELHRLPYRWLALSRAPVSSSSPLWDRFLVDSDMVVAAEEGDGYRMTEIHKPALNWPTIVTPRGEFHGTFNDARPHREHFRRRRDVMGATITMVNAIQQHNSSIDRILQDDRRGLEYDVMARNGWTYGKLGFYMLNATPKAEFAYSFGYVKNGQWTGVIQSMIDYKGDIGTNLGMNKARLAVVTYIDTMDNSKARFIYRQPALSRTANIFSLPFSSGVWMATGIACFFAGFAFYVSMNWPRRDGFDRVRVGDTFLLATSALSQQGCELQPHNLSARIVLWSVFTSMMALYAAYSANIVVLLQAPSTSINSLAQLVKAKITLAGFDVDYNRFLFKADPDPLRDHIAKQVKSNKFYTLSEGTEKIRKGLFAFHSLVEPVYRQIEKTFQEAEKCDLMELDYIGYSGHTSPASRKSPYVELLRVTYRWLREVGLRSVINHRFESPKPSCKQTVAMFSSVGVAQLRPVLLFMVYGVLLSIAVAVLELIYYHANRNFLRRRRFAETLDY</sequence>
<comment type="similarity">
    <text evidence="2">Belongs to the glutamate-gated ion channel (TC 1.A.10.1) family.</text>
</comment>
<evidence type="ECO:0000256" key="7">
    <source>
        <dbReference type="ARBA" id="ARBA00023170"/>
    </source>
</evidence>
<feature type="transmembrane region" description="Helical" evidence="9">
    <location>
        <begin position="377"/>
        <end position="401"/>
    </location>
</feature>
<keyword evidence="8" id="KW-0325">Glycoprotein</keyword>
<evidence type="ECO:0000256" key="4">
    <source>
        <dbReference type="ARBA" id="ARBA00022692"/>
    </source>
</evidence>
<evidence type="ECO:0000256" key="5">
    <source>
        <dbReference type="ARBA" id="ARBA00022989"/>
    </source>
</evidence>
<name>A0A345BF19_9NEOP</name>
<feature type="signal peptide" evidence="10">
    <location>
        <begin position="1"/>
        <end position="19"/>
    </location>
</feature>
<dbReference type="GO" id="GO:0005886">
    <property type="term" value="C:plasma membrane"/>
    <property type="evidence" value="ECO:0007669"/>
    <property type="project" value="UniProtKB-SubCell"/>
</dbReference>
<dbReference type="EMBL" id="MG820672">
    <property type="protein sequence ID" value="AXF48843.1"/>
    <property type="molecule type" value="mRNA"/>
</dbReference>
<keyword evidence="6 9" id="KW-0472">Membrane</keyword>
<evidence type="ECO:0000256" key="2">
    <source>
        <dbReference type="ARBA" id="ARBA00008685"/>
    </source>
</evidence>
<dbReference type="GO" id="GO:0015276">
    <property type="term" value="F:ligand-gated monoatomic ion channel activity"/>
    <property type="evidence" value="ECO:0007669"/>
    <property type="project" value="InterPro"/>
</dbReference>
<dbReference type="InterPro" id="IPR001320">
    <property type="entry name" value="Iontro_rcpt_C"/>
</dbReference>
<evidence type="ECO:0000256" key="3">
    <source>
        <dbReference type="ARBA" id="ARBA00022475"/>
    </source>
</evidence>
<evidence type="ECO:0000313" key="12">
    <source>
        <dbReference type="EMBL" id="AXF48843.1"/>
    </source>
</evidence>
<feature type="chain" id="PRO_5016965135" evidence="10">
    <location>
        <begin position="20"/>
        <end position="603"/>
    </location>
</feature>
<dbReference type="PANTHER" id="PTHR42643:SF33">
    <property type="entry name" value="GLUTAMATE RECEPTOR 2-LIKE PROTEIN"/>
    <property type="match status" value="1"/>
</dbReference>
<accession>A0A345BF19</accession>
<evidence type="ECO:0000259" key="11">
    <source>
        <dbReference type="Pfam" id="PF00060"/>
    </source>
</evidence>